<dbReference type="EMBL" id="GIFC01008319">
    <property type="protein sequence ID" value="MXU90402.1"/>
    <property type="molecule type" value="Transcribed_RNA"/>
</dbReference>
<protein>
    <submittedName>
        <fullName evidence="1">Uncharacterized protein</fullName>
    </submittedName>
</protein>
<proteinExistence type="predicted"/>
<evidence type="ECO:0000313" key="1">
    <source>
        <dbReference type="EMBL" id="MXU90402.1"/>
    </source>
</evidence>
<reference evidence="1" key="1">
    <citation type="submission" date="2019-12" db="EMBL/GenBank/DDBJ databases">
        <title>An insight into the sialome of adult female Ixodes ricinus ticks feeding for 6 days.</title>
        <authorList>
            <person name="Perner J."/>
            <person name="Ribeiro J.M.C."/>
        </authorList>
    </citation>
    <scope>NUCLEOTIDE SEQUENCE</scope>
    <source>
        <strain evidence="1">Semi-engorged</strain>
        <tissue evidence="1">Salivary glands</tissue>
    </source>
</reference>
<dbReference type="AlphaFoldDB" id="A0A6B0UL54"/>
<accession>A0A6B0UL54</accession>
<organism evidence="1">
    <name type="scientific">Ixodes ricinus</name>
    <name type="common">Common tick</name>
    <name type="synonym">Acarus ricinus</name>
    <dbReference type="NCBI Taxonomy" id="34613"/>
    <lineage>
        <taxon>Eukaryota</taxon>
        <taxon>Metazoa</taxon>
        <taxon>Ecdysozoa</taxon>
        <taxon>Arthropoda</taxon>
        <taxon>Chelicerata</taxon>
        <taxon>Arachnida</taxon>
        <taxon>Acari</taxon>
        <taxon>Parasitiformes</taxon>
        <taxon>Ixodida</taxon>
        <taxon>Ixodoidea</taxon>
        <taxon>Ixodidae</taxon>
        <taxon>Ixodinae</taxon>
        <taxon>Ixodes</taxon>
    </lineage>
</organism>
<name>A0A6B0UL54_IXORI</name>
<sequence>MRRSASRCSSLLMVGGTPSASHLPWAISRVKQWSATSSRKAGFMWGEFFRLYVHSGCSLIQGVSLATWFSTTSVRVSTFHSLHMVSTILATSFMERSLTPRLKSGLSLRWSRMQ</sequence>